<dbReference type="NCBIfam" id="TIGR03150">
    <property type="entry name" value="fabF"/>
    <property type="match status" value="1"/>
</dbReference>
<protein>
    <recommendedName>
        <fullName evidence="4 14">3-oxoacyl-[acyl-carrier-protein] synthase 2</fullName>
        <ecNumber evidence="3 14">2.3.1.179</ecNumber>
    </recommendedName>
</protein>
<evidence type="ECO:0000256" key="6">
    <source>
        <dbReference type="ARBA" id="ARBA00022679"/>
    </source>
</evidence>
<dbReference type="NCBIfam" id="NF004970">
    <property type="entry name" value="PRK06333.1"/>
    <property type="match status" value="1"/>
</dbReference>
<evidence type="ECO:0000256" key="3">
    <source>
        <dbReference type="ARBA" id="ARBA00012356"/>
    </source>
</evidence>
<accession>A0A1J5NHP5</accession>
<dbReference type="InterPro" id="IPR017568">
    <property type="entry name" value="3-oxoacyl-ACP_synth-2"/>
</dbReference>
<feature type="active site" description="For beta-ketoacyl synthase activity" evidence="15">
    <location>
        <position position="163"/>
    </location>
</feature>
<evidence type="ECO:0000256" key="1">
    <source>
        <dbReference type="ARBA" id="ARBA00005194"/>
    </source>
</evidence>
<dbReference type="GO" id="GO:0006633">
    <property type="term" value="P:fatty acid biosynthetic process"/>
    <property type="evidence" value="ECO:0007669"/>
    <property type="project" value="UniProtKB-UniRule"/>
</dbReference>
<keyword evidence="7" id="KW-0276">Fatty acid metabolism</keyword>
<comment type="caution">
    <text evidence="18">The sequence shown here is derived from an EMBL/GenBank/DDBJ whole genome shotgun (WGS) entry which is preliminary data.</text>
</comment>
<evidence type="ECO:0000256" key="8">
    <source>
        <dbReference type="ARBA" id="ARBA00023098"/>
    </source>
</evidence>
<organism evidence="18 19">
    <name type="scientific">Neomoorella thermoacetica</name>
    <name type="common">Clostridium thermoaceticum</name>
    <dbReference type="NCBI Taxonomy" id="1525"/>
    <lineage>
        <taxon>Bacteria</taxon>
        <taxon>Bacillati</taxon>
        <taxon>Bacillota</taxon>
        <taxon>Clostridia</taxon>
        <taxon>Neomoorellales</taxon>
        <taxon>Neomoorellaceae</taxon>
        <taxon>Neomoorella</taxon>
    </lineage>
</organism>
<dbReference type="PROSITE" id="PS00606">
    <property type="entry name" value="KS3_1"/>
    <property type="match status" value="1"/>
</dbReference>
<keyword evidence="5 14" id="KW-0444">Lipid biosynthesis</keyword>
<dbReference type="PIRSF" id="PIRSF000447">
    <property type="entry name" value="KAS_II"/>
    <property type="match status" value="1"/>
</dbReference>
<feature type="domain" description="Ketosynthase family 3 (KS3)" evidence="17">
    <location>
        <begin position="2"/>
        <end position="410"/>
    </location>
</feature>
<dbReference type="InterPro" id="IPR018201">
    <property type="entry name" value="Ketoacyl_synth_AS"/>
</dbReference>
<evidence type="ECO:0000256" key="12">
    <source>
        <dbReference type="ARBA" id="ARBA00047318"/>
    </source>
</evidence>
<dbReference type="FunFam" id="3.40.47.10:FF:000009">
    <property type="entry name" value="3-oxoacyl-[acyl-carrier-protein] synthase 2"/>
    <property type="match status" value="1"/>
</dbReference>
<dbReference type="SMART" id="SM00825">
    <property type="entry name" value="PKS_KS"/>
    <property type="match status" value="1"/>
</dbReference>
<reference evidence="18 19" key="1">
    <citation type="submission" date="2016-08" db="EMBL/GenBank/DDBJ databases">
        <title>Genome-based comparison of Moorella thermoacetic strains.</title>
        <authorList>
            <person name="Poehlein A."/>
            <person name="Bengelsdorf F.R."/>
            <person name="Esser C."/>
            <person name="Duerre P."/>
            <person name="Daniel R."/>
        </authorList>
    </citation>
    <scope>NUCLEOTIDE SEQUENCE [LARGE SCALE GENOMIC DNA]</scope>
    <source>
        <strain evidence="18 19">DSM 21394</strain>
    </source>
</reference>
<evidence type="ECO:0000256" key="11">
    <source>
        <dbReference type="ARBA" id="ARBA00024006"/>
    </source>
</evidence>
<dbReference type="EC" id="2.3.1.179" evidence="3 14"/>
<comment type="catalytic activity">
    <reaction evidence="12 14">
        <text>(9Z)-hexadecenoyl-[ACP] + malonyl-[ACP] + H(+) = 3-oxo-(11Z)-octadecenoyl-[ACP] + holo-[ACP] + CO2</text>
        <dbReference type="Rhea" id="RHEA:55040"/>
        <dbReference type="Rhea" id="RHEA-COMP:9623"/>
        <dbReference type="Rhea" id="RHEA-COMP:9685"/>
        <dbReference type="Rhea" id="RHEA-COMP:10800"/>
        <dbReference type="Rhea" id="RHEA-COMP:14074"/>
        <dbReference type="ChEBI" id="CHEBI:15378"/>
        <dbReference type="ChEBI" id="CHEBI:16526"/>
        <dbReference type="ChEBI" id="CHEBI:64479"/>
        <dbReference type="ChEBI" id="CHEBI:78449"/>
        <dbReference type="ChEBI" id="CHEBI:83989"/>
        <dbReference type="ChEBI" id="CHEBI:138538"/>
        <dbReference type="EC" id="2.3.1.179"/>
    </reaction>
</comment>
<dbReference type="InterPro" id="IPR000794">
    <property type="entry name" value="Beta-ketoacyl_synthase"/>
</dbReference>
<evidence type="ECO:0000259" key="17">
    <source>
        <dbReference type="PROSITE" id="PS52004"/>
    </source>
</evidence>
<dbReference type="Gene3D" id="3.40.47.10">
    <property type="match status" value="1"/>
</dbReference>
<proteinExistence type="inferred from homology"/>
<evidence type="ECO:0000256" key="5">
    <source>
        <dbReference type="ARBA" id="ARBA00022516"/>
    </source>
</evidence>
<evidence type="ECO:0000256" key="14">
    <source>
        <dbReference type="PIRNR" id="PIRNR000447"/>
    </source>
</evidence>
<dbReference type="InterPro" id="IPR020841">
    <property type="entry name" value="PKS_Beta-ketoAc_synthase_dom"/>
</dbReference>
<dbReference type="GO" id="GO:0004315">
    <property type="term" value="F:3-oxoacyl-[acyl-carrier-protein] synthase activity"/>
    <property type="evidence" value="ECO:0007669"/>
    <property type="project" value="UniProtKB-UniRule"/>
</dbReference>
<dbReference type="InterPro" id="IPR014030">
    <property type="entry name" value="Ketoacyl_synth_N"/>
</dbReference>
<dbReference type="InterPro" id="IPR014031">
    <property type="entry name" value="Ketoacyl_synth_C"/>
</dbReference>
<comment type="function">
    <text evidence="11 14">Involved in the type II fatty acid elongation cycle. Catalyzes the elongation of a wide range of acyl-ACP by the addition of two carbons from malonyl-ACP to an acyl acceptor. Can efficiently catalyze the conversion of palmitoleoyl-ACP (cis-hexadec-9-enoyl-ACP) to cis-vaccenoyl-ACP (cis-octadec-11-enoyl-ACP), an essential step in the thermal regulation of fatty acid composition.</text>
</comment>
<dbReference type="EMBL" id="MDDC01000016">
    <property type="protein sequence ID" value="OIQ58370.1"/>
    <property type="molecule type" value="Genomic_DNA"/>
</dbReference>
<evidence type="ECO:0000313" key="18">
    <source>
        <dbReference type="EMBL" id="OIQ58370.1"/>
    </source>
</evidence>
<evidence type="ECO:0000313" key="19">
    <source>
        <dbReference type="Proteomes" id="UP000182811"/>
    </source>
</evidence>
<evidence type="ECO:0000256" key="10">
    <source>
        <dbReference type="ARBA" id="ARBA00023315"/>
    </source>
</evidence>
<gene>
    <name evidence="18" type="primary">fabF</name>
    <name evidence="18" type="ORF">MOTE_20330</name>
</gene>
<evidence type="ECO:0000256" key="2">
    <source>
        <dbReference type="ARBA" id="ARBA00008467"/>
    </source>
</evidence>
<dbReference type="SUPFAM" id="SSF53901">
    <property type="entry name" value="Thiolase-like"/>
    <property type="match status" value="2"/>
</dbReference>
<dbReference type="Pfam" id="PF02801">
    <property type="entry name" value="Ketoacyl-synt_C"/>
    <property type="match status" value="1"/>
</dbReference>
<comment type="catalytic activity">
    <reaction evidence="13 14">
        <text>a fatty acyl-[ACP] + malonyl-[ACP] + H(+) = a 3-oxoacyl-[ACP] + holo-[ACP] + CO2</text>
        <dbReference type="Rhea" id="RHEA:22836"/>
        <dbReference type="Rhea" id="RHEA-COMP:9623"/>
        <dbReference type="Rhea" id="RHEA-COMP:9685"/>
        <dbReference type="Rhea" id="RHEA-COMP:9916"/>
        <dbReference type="Rhea" id="RHEA-COMP:14125"/>
        <dbReference type="ChEBI" id="CHEBI:15378"/>
        <dbReference type="ChEBI" id="CHEBI:16526"/>
        <dbReference type="ChEBI" id="CHEBI:64479"/>
        <dbReference type="ChEBI" id="CHEBI:78449"/>
        <dbReference type="ChEBI" id="CHEBI:78776"/>
        <dbReference type="ChEBI" id="CHEBI:138651"/>
    </reaction>
</comment>
<evidence type="ECO:0000256" key="13">
    <source>
        <dbReference type="ARBA" id="ARBA00047659"/>
    </source>
</evidence>
<evidence type="ECO:0000256" key="4">
    <source>
        <dbReference type="ARBA" id="ARBA00014657"/>
    </source>
</evidence>
<evidence type="ECO:0000256" key="16">
    <source>
        <dbReference type="RuleBase" id="RU003694"/>
    </source>
</evidence>
<keyword evidence="10 14" id="KW-0012">Acyltransferase</keyword>
<keyword evidence="6 14" id="KW-0808">Transferase</keyword>
<name>A0A1J5NHP5_NEOTH</name>
<dbReference type="CDD" id="cd00834">
    <property type="entry name" value="KAS_I_II"/>
    <property type="match status" value="1"/>
</dbReference>
<keyword evidence="8" id="KW-0443">Lipid metabolism</keyword>
<dbReference type="Pfam" id="PF00109">
    <property type="entry name" value="ketoacyl-synt"/>
    <property type="match status" value="1"/>
</dbReference>
<keyword evidence="9 14" id="KW-0275">Fatty acid biosynthesis</keyword>
<dbReference type="AlphaFoldDB" id="A0A1J5NHP5"/>
<evidence type="ECO:0000256" key="9">
    <source>
        <dbReference type="ARBA" id="ARBA00023160"/>
    </source>
</evidence>
<comment type="similarity">
    <text evidence="2 14 16">Belongs to the thiolase-like superfamily. Beta-ketoacyl-ACP synthases family.</text>
</comment>
<dbReference type="GO" id="GO:0005829">
    <property type="term" value="C:cytosol"/>
    <property type="evidence" value="ECO:0007669"/>
    <property type="project" value="TreeGrafter"/>
</dbReference>
<dbReference type="PANTHER" id="PTHR11712">
    <property type="entry name" value="POLYKETIDE SYNTHASE-RELATED"/>
    <property type="match status" value="1"/>
</dbReference>
<dbReference type="Proteomes" id="UP000182811">
    <property type="component" value="Unassembled WGS sequence"/>
</dbReference>
<dbReference type="OrthoDB" id="9808669at2"/>
<evidence type="ECO:0000256" key="7">
    <source>
        <dbReference type="ARBA" id="ARBA00022832"/>
    </source>
</evidence>
<dbReference type="NCBIfam" id="NF005589">
    <property type="entry name" value="PRK07314.1"/>
    <property type="match status" value="1"/>
</dbReference>
<dbReference type="InterPro" id="IPR016039">
    <property type="entry name" value="Thiolase-like"/>
</dbReference>
<sequence length="411" mass="43265">MQKRVVITGLAAISPVGTGKDKFWQALVAGRSGIGPITRFDATAMPVRFAGEVKDFDAGLFFDRKEARRMDRFAQYAVAGARMAVEDAALDLEKENLDRVGVIFATGIGGMETFEEQTRVLLEKGPNRVSPFFVPMMIANMAAGQISINLGVRGVNFTVVNACASGTNAVGEAFRALQRGDADVMITGGSEASITPLAIAGFAALKALSVRNDDPPRASRPFDRGRDGFVLGEGAGVLVLETLEHARARGARIYAEVAGYGCTADAYHITAPAPDASAASRAMALALEDAGLKPGEVDYINAHGTSTELNDRQETLAIKNLFGACASRVAISSTKSMIGHLLGAAGAIELVATAMTIATGVIPPTINYEEPDPECDLDYVPNVARERQVAVAMSNSFGFGGHNAAVVLRKL</sequence>
<dbReference type="PROSITE" id="PS52004">
    <property type="entry name" value="KS3_2"/>
    <property type="match status" value="1"/>
</dbReference>
<dbReference type="PANTHER" id="PTHR11712:SF336">
    <property type="entry name" value="3-OXOACYL-[ACYL-CARRIER-PROTEIN] SYNTHASE, MITOCHONDRIAL"/>
    <property type="match status" value="1"/>
</dbReference>
<comment type="pathway">
    <text evidence="1 14">Lipid metabolism; fatty acid biosynthesis.</text>
</comment>
<evidence type="ECO:0000256" key="15">
    <source>
        <dbReference type="PIRSR" id="PIRSR000447-1"/>
    </source>
</evidence>
<dbReference type="UniPathway" id="UPA00094"/>